<sequence>IAYMILQRVSPVTHSVGNCVKRVVVIVASIFFFRTPISLTNSIGTGIALAGVFLYSQVKRIKPKTT</sequence>
<feature type="transmembrane region" description="Helical" evidence="5">
    <location>
        <begin position="39"/>
        <end position="58"/>
    </location>
</feature>
<dbReference type="AlphaFoldDB" id="A0AAD5CSB8"/>
<keyword evidence="3 5" id="KW-1133">Transmembrane helix</keyword>
<evidence type="ECO:0000256" key="2">
    <source>
        <dbReference type="ARBA" id="ARBA00022692"/>
    </source>
</evidence>
<keyword evidence="4 5" id="KW-0472">Membrane</keyword>
<evidence type="ECO:0000313" key="7">
    <source>
        <dbReference type="EMBL" id="KAI7747421.1"/>
    </source>
</evidence>
<dbReference type="InterPro" id="IPR004853">
    <property type="entry name" value="Sugar_P_trans_dom"/>
</dbReference>
<dbReference type="InterPro" id="IPR037185">
    <property type="entry name" value="EmrE-like"/>
</dbReference>
<dbReference type="Proteomes" id="UP001206925">
    <property type="component" value="Unassembled WGS sequence"/>
</dbReference>
<comment type="caution">
    <text evidence="7">The sequence shown here is derived from an EMBL/GenBank/DDBJ whole genome shotgun (WGS) entry which is preliminary data.</text>
</comment>
<keyword evidence="8" id="KW-1185">Reference proteome</keyword>
<dbReference type="InterPro" id="IPR050186">
    <property type="entry name" value="TPT_transporter"/>
</dbReference>
<feature type="domain" description="Sugar phosphate transporter" evidence="6">
    <location>
        <begin position="1"/>
        <end position="56"/>
    </location>
</feature>
<dbReference type="GO" id="GO:0016020">
    <property type="term" value="C:membrane"/>
    <property type="evidence" value="ECO:0007669"/>
    <property type="project" value="UniProtKB-SubCell"/>
</dbReference>
<protein>
    <recommendedName>
        <fullName evidence="6">Sugar phosphate transporter domain-containing protein</fullName>
    </recommendedName>
</protein>
<evidence type="ECO:0000256" key="3">
    <source>
        <dbReference type="ARBA" id="ARBA00022989"/>
    </source>
</evidence>
<dbReference type="SUPFAM" id="SSF103481">
    <property type="entry name" value="Multidrug resistance efflux transporter EmrE"/>
    <property type="match status" value="1"/>
</dbReference>
<evidence type="ECO:0000256" key="5">
    <source>
        <dbReference type="SAM" id="Phobius"/>
    </source>
</evidence>
<evidence type="ECO:0000256" key="1">
    <source>
        <dbReference type="ARBA" id="ARBA00004141"/>
    </source>
</evidence>
<gene>
    <name evidence="7" type="ORF">M8C21_014990</name>
</gene>
<comment type="subcellular location">
    <subcellularLocation>
        <location evidence="1">Membrane</location>
        <topology evidence="1">Multi-pass membrane protein</topology>
    </subcellularLocation>
</comment>
<evidence type="ECO:0000313" key="8">
    <source>
        <dbReference type="Proteomes" id="UP001206925"/>
    </source>
</evidence>
<organism evidence="7 8">
    <name type="scientific">Ambrosia artemisiifolia</name>
    <name type="common">Common ragweed</name>
    <dbReference type="NCBI Taxonomy" id="4212"/>
    <lineage>
        <taxon>Eukaryota</taxon>
        <taxon>Viridiplantae</taxon>
        <taxon>Streptophyta</taxon>
        <taxon>Embryophyta</taxon>
        <taxon>Tracheophyta</taxon>
        <taxon>Spermatophyta</taxon>
        <taxon>Magnoliopsida</taxon>
        <taxon>eudicotyledons</taxon>
        <taxon>Gunneridae</taxon>
        <taxon>Pentapetalae</taxon>
        <taxon>asterids</taxon>
        <taxon>campanulids</taxon>
        <taxon>Asterales</taxon>
        <taxon>Asteraceae</taxon>
        <taxon>Asteroideae</taxon>
        <taxon>Heliantheae alliance</taxon>
        <taxon>Heliantheae</taxon>
        <taxon>Ambrosia</taxon>
    </lineage>
</organism>
<evidence type="ECO:0000259" key="6">
    <source>
        <dbReference type="Pfam" id="PF03151"/>
    </source>
</evidence>
<feature type="non-terminal residue" evidence="7">
    <location>
        <position position="1"/>
    </location>
</feature>
<evidence type="ECO:0000256" key="4">
    <source>
        <dbReference type="ARBA" id="ARBA00023136"/>
    </source>
</evidence>
<dbReference type="Pfam" id="PF03151">
    <property type="entry name" value="TPT"/>
    <property type="match status" value="1"/>
</dbReference>
<name>A0AAD5CSB8_AMBAR</name>
<dbReference type="EMBL" id="JAMZMK010006759">
    <property type="protein sequence ID" value="KAI7747421.1"/>
    <property type="molecule type" value="Genomic_DNA"/>
</dbReference>
<reference evidence="7" key="1">
    <citation type="submission" date="2022-06" db="EMBL/GenBank/DDBJ databases">
        <title>Uncovering the hologenomic basis of an extraordinary plant invasion.</title>
        <authorList>
            <person name="Bieker V.C."/>
            <person name="Martin M.D."/>
            <person name="Gilbert T."/>
            <person name="Hodgins K."/>
            <person name="Battlay P."/>
            <person name="Petersen B."/>
            <person name="Wilson J."/>
        </authorList>
    </citation>
    <scope>NUCLEOTIDE SEQUENCE</scope>
    <source>
        <strain evidence="7">AA19_3_7</strain>
        <tissue evidence="7">Leaf</tissue>
    </source>
</reference>
<keyword evidence="2 5" id="KW-0812">Transmembrane</keyword>
<accession>A0AAD5CSB8</accession>
<dbReference type="PANTHER" id="PTHR11132">
    <property type="entry name" value="SOLUTE CARRIER FAMILY 35"/>
    <property type="match status" value="1"/>
</dbReference>
<proteinExistence type="predicted"/>